<evidence type="ECO:0000313" key="2">
    <source>
        <dbReference type="EMBL" id="MBU3820212.1"/>
    </source>
</evidence>
<sequence>MGLGRGNLAQCSSSIRGDEKMADLLGAANRVPGYDGARNTGAGAAVRPGDRPVQNVPDPTRVGRADPRTEQQGADNALQSNIPRYDSNLGTFLQRLRETPGLAQALRKTLVLLRSVVQTPGLQAGVAQEIGSLLEMLKLDDQGFAQFLMEQLQSGNRFTGPLFAMLRQTYDALPGEFARKSLLEFAKRYSDFASTDHIGKNMLELLRQMQDYLPGNWRGKLAELTARLENGLAAGARGENLKLLQGELIPYLGEYVSRTHDLGPLRDLVSLLMLQVTRYENGDEAQMLQAFRQLGGYSEMLNSLSQLKDDAILNLLKDTGTKGKENAAHLSFADALADTAAQALRGAFGPDVRDAFGEIMRSLLMQQSVYMPVNHAFFPLEWNGKLAYSELWVDPNAKERDSNGDGPARDKIQFLFKLDLESVGFLEVTLAARGDQVDLQVYGPESVSRNGELIAGDLKEILERNGFSGREVRVSPLEKPLALSDVFPNLFEGKQGVNVKV</sequence>
<feature type="compositionally biased region" description="Polar residues" evidence="1">
    <location>
        <begin position="70"/>
        <end position="81"/>
    </location>
</feature>
<gene>
    <name evidence="2" type="ORF">H9864_07585</name>
</gene>
<dbReference type="Proteomes" id="UP000824178">
    <property type="component" value="Unassembled WGS sequence"/>
</dbReference>
<reference evidence="2" key="2">
    <citation type="submission" date="2021-04" db="EMBL/GenBank/DDBJ databases">
        <authorList>
            <person name="Gilroy R."/>
        </authorList>
    </citation>
    <scope>NUCLEOTIDE SEQUENCE</scope>
    <source>
        <strain evidence="2">742</strain>
    </source>
</reference>
<accession>A0A9E2KLR5</accession>
<reference evidence="2" key="1">
    <citation type="journal article" date="2021" name="PeerJ">
        <title>Extensive microbial diversity within the chicken gut microbiome revealed by metagenomics and culture.</title>
        <authorList>
            <person name="Gilroy R."/>
            <person name="Ravi A."/>
            <person name="Getino M."/>
            <person name="Pursley I."/>
            <person name="Horton D.L."/>
            <person name="Alikhan N.F."/>
            <person name="Baker D."/>
            <person name="Gharbi K."/>
            <person name="Hall N."/>
            <person name="Watson M."/>
            <person name="Adriaenssens E.M."/>
            <person name="Foster-Nyarko E."/>
            <person name="Jarju S."/>
            <person name="Secka A."/>
            <person name="Antonio M."/>
            <person name="Oren A."/>
            <person name="Chaudhuri R.R."/>
            <person name="La Ragione R."/>
            <person name="Hildebrand F."/>
            <person name="Pallen M.J."/>
        </authorList>
    </citation>
    <scope>NUCLEOTIDE SEQUENCE</scope>
    <source>
        <strain evidence="2">742</strain>
    </source>
</reference>
<evidence type="ECO:0000256" key="1">
    <source>
        <dbReference type="SAM" id="MobiDB-lite"/>
    </source>
</evidence>
<dbReference type="EMBL" id="JAHLFH010000159">
    <property type="protein sequence ID" value="MBU3820212.1"/>
    <property type="molecule type" value="Genomic_DNA"/>
</dbReference>
<feature type="region of interest" description="Disordered" evidence="1">
    <location>
        <begin position="32"/>
        <end position="81"/>
    </location>
</feature>
<evidence type="ECO:0000313" key="3">
    <source>
        <dbReference type="Proteomes" id="UP000824178"/>
    </source>
</evidence>
<comment type="caution">
    <text evidence="2">The sequence shown here is derived from an EMBL/GenBank/DDBJ whole genome shotgun (WGS) entry which is preliminary data.</text>
</comment>
<name>A0A9E2KLR5_9FIRM</name>
<dbReference type="AlphaFoldDB" id="A0A9E2KLR5"/>
<proteinExistence type="predicted"/>
<organism evidence="2 3">
    <name type="scientific">Candidatus Faecalibacterium intestinavium</name>
    <dbReference type="NCBI Taxonomy" id="2838580"/>
    <lineage>
        <taxon>Bacteria</taxon>
        <taxon>Bacillati</taxon>
        <taxon>Bacillota</taxon>
        <taxon>Clostridia</taxon>
        <taxon>Eubacteriales</taxon>
        <taxon>Oscillospiraceae</taxon>
        <taxon>Faecalibacterium</taxon>
    </lineage>
</organism>
<protein>
    <submittedName>
        <fullName evidence="2">Uncharacterized protein</fullName>
    </submittedName>
</protein>